<dbReference type="InterPro" id="IPR027417">
    <property type="entry name" value="P-loop_NTPase"/>
</dbReference>
<dbReference type="RefSeq" id="WP_208340865.1">
    <property type="nucleotide sequence ID" value="NZ_JAENQO010000007.1"/>
</dbReference>
<proteinExistence type="predicted"/>
<protein>
    <recommendedName>
        <fullName evidence="3">DNA helicase</fullName>
    </recommendedName>
</protein>
<dbReference type="Gene3D" id="3.40.50.300">
    <property type="entry name" value="P-loop containing nucleotide triphosphate hydrolases"/>
    <property type="match status" value="1"/>
</dbReference>
<accession>A0AAW4IYM4</accession>
<gene>
    <name evidence="1" type="ORF">JJB47_11795</name>
</gene>
<name>A0AAW4IYM4_CLOPF</name>
<evidence type="ECO:0000313" key="2">
    <source>
        <dbReference type="Proteomes" id="UP000668068"/>
    </source>
</evidence>
<dbReference type="Proteomes" id="UP000668068">
    <property type="component" value="Unassembled WGS sequence"/>
</dbReference>
<comment type="caution">
    <text evidence="1">The sequence shown here is derived from an EMBL/GenBank/DDBJ whole genome shotgun (WGS) entry which is preliminary data.</text>
</comment>
<sequence>MDKNIFIEKYQDLDERLLEGRLTLEGKIIGCLWNNPDAFDDYRDLNLGSFITNDGLYYYTLGKALAERGYECFDEITVLTYLEEKPLLKEGFISRGGYQSIRMAMEGVKIINMPTYVDDLFKKNIIIELLNEGFNIFEAITVREDNKEKIVVPFDLFQNMSSQQVAEWYDWRLQSITMSKAMGNIKIIDLDLDDSFIKACDDGEEMGLPYNVLGEDIDGKMIWGSPIMSNATLGIHRGDAELIGAYSGKGKSSYIVENRVFPIVYHGEKICIMANEMNVNKYKGMILPMILSHHFGYYGLSRRKLKKGGFLKDPEIKSMIKKAQEYYREHFLGKVKFVELEDYSMNSVQRIVKRLARQGVGYFVYDTFKSENMANDNTRGQLIENSKTLFQLAKKYDIGMTIVMQLAIHTEGTRYLTSSCLSEAKGVKEVLSEITIFRELWSDEFPEEKYDIKPYRFIKDTKTGKYTNTKEYIQLDRDKTYRVFFLDKTRNGDDGQAILYQFDGNYNRWQEIGFCTPSHVDKRSK</sequence>
<evidence type="ECO:0000313" key="1">
    <source>
        <dbReference type="EMBL" id="MBO3359454.1"/>
    </source>
</evidence>
<dbReference type="EMBL" id="JAENQP010000007">
    <property type="protein sequence ID" value="MBO3359454.1"/>
    <property type="molecule type" value="Genomic_DNA"/>
</dbReference>
<organism evidence="1 2">
    <name type="scientific">Clostridium perfringens</name>
    <dbReference type="NCBI Taxonomy" id="1502"/>
    <lineage>
        <taxon>Bacteria</taxon>
        <taxon>Bacillati</taxon>
        <taxon>Bacillota</taxon>
        <taxon>Clostridia</taxon>
        <taxon>Eubacteriales</taxon>
        <taxon>Clostridiaceae</taxon>
        <taxon>Clostridium</taxon>
    </lineage>
</organism>
<dbReference type="AlphaFoldDB" id="A0AAW4IYM4"/>
<reference evidence="1" key="1">
    <citation type="submission" date="2020-12" db="EMBL/GenBank/DDBJ databases">
        <title>Comparative genomics of Clostridium perfringens reveals patterns of host-associated phylogenetic clades and virulence factors.</title>
        <authorList>
            <person name="Smith A.H."/>
            <person name="Geier R."/>
        </authorList>
    </citation>
    <scope>NUCLEOTIDE SEQUENCE</scope>
    <source>
        <strain evidence="1">CHD30677R</strain>
    </source>
</reference>
<evidence type="ECO:0008006" key="3">
    <source>
        <dbReference type="Google" id="ProtNLM"/>
    </source>
</evidence>